<accession>A0A239F198</accession>
<dbReference type="PANTHER" id="PTHR43408">
    <property type="entry name" value="FMN REDUCTASE (NADPH)"/>
    <property type="match status" value="1"/>
</dbReference>
<dbReference type="InterPro" id="IPR029039">
    <property type="entry name" value="Flavoprotein-like_sf"/>
</dbReference>
<keyword evidence="6" id="KW-1185">Reference proteome</keyword>
<evidence type="ECO:0000259" key="4">
    <source>
        <dbReference type="Pfam" id="PF03358"/>
    </source>
</evidence>
<dbReference type="EMBL" id="FZOR01000005">
    <property type="protein sequence ID" value="SNS50706.1"/>
    <property type="molecule type" value="Genomic_DNA"/>
</dbReference>
<protein>
    <submittedName>
        <fullName evidence="5">FMN reductase</fullName>
    </submittedName>
</protein>
<dbReference type="InterPro" id="IPR051814">
    <property type="entry name" value="NAD(P)H-dep_FMN_reductase"/>
</dbReference>
<name>A0A239F198_9ACTN</name>
<dbReference type="RefSeq" id="WP_089325192.1">
    <property type="nucleotide sequence ID" value="NZ_FZOR01000005.1"/>
</dbReference>
<evidence type="ECO:0000313" key="6">
    <source>
        <dbReference type="Proteomes" id="UP000198318"/>
    </source>
</evidence>
<keyword evidence="1" id="KW-0285">Flavoprotein</keyword>
<keyword evidence="3" id="KW-0560">Oxidoreductase</keyword>
<proteinExistence type="predicted"/>
<dbReference type="Proteomes" id="UP000198318">
    <property type="component" value="Unassembled WGS sequence"/>
</dbReference>
<dbReference type="PANTHER" id="PTHR43408:SF2">
    <property type="entry name" value="FMN REDUCTASE (NADPH)"/>
    <property type="match status" value="1"/>
</dbReference>
<dbReference type="GO" id="GO:0016491">
    <property type="term" value="F:oxidoreductase activity"/>
    <property type="evidence" value="ECO:0007669"/>
    <property type="project" value="UniProtKB-KW"/>
</dbReference>
<evidence type="ECO:0000313" key="5">
    <source>
        <dbReference type="EMBL" id="SNS50706.1"/>
    </source>
</evidence>
<sequence length="178" mass="18045">MTRPAARVVTLVGNPRPRSRTRAVAALAAEAVAGRIGAADQEIIDLSALAVGLVSASPPAAVEKAQQAVLDADVLVVASPTYKGTYTGLLKLFLDRLPGGALASAAALPLLVMGDARHALAVEVHLRPVLVELGAFVPTPGAVLLEAEIDRAGEILDGWAGRVAPQVAAVLGGRSTVA</sequence>
<keyword evidence="2" id="KW-0288">FMN</keyword>
<dbReference type="SUPFAM" id="SSF52218">
    <property type="entry name" value="Flavoproteins"/>
    <property type="match status" value="1"/>
</dbReference>
<organism evidence="5 6">
    <name type="scientific">Actinomadura meyerae</name>
    <dbReference type="NCBI Taxonomy" id="240840"/>
    <lineage>
        <taxon>Bacteria</taxon>
        <taxon>Bacillati</taxon>
        <taxon>Actinomycetota</taxon>
        <taxon>Actinomycetes</taxon>
        <taxon>Streptosporangiales</taxon>
        <taxon>Thermomonosporaceae</taxon>
        <taxon>Actinomadura</taxon>
    </lineage>
</organism>
<dbReference type="OrthoDB" id="1643408at2"/>
<dbReference type="Pfam" id="PF03358">
    <property type="entry name" value="FMN_red"/>
    <property type="match status" value="1"/>
</dbReference>
<dbReference type="Gene3D" id="3.40.50.360">
    <property type="match status" value="1"/>
</dbReference>
<evidence type="ECO:0000256" key="2">
    <source>
        <dbReference type="ARBA" id="ARBA00022643"/>
    </source>
</evidence>
<reference evidence="5 6" key="1">
    <citation type="submission" date="2017-06" db="EMBL/GenBank/DDBJ databases">
        <authorList>
            <person name="Kim H.J."/>
            <person name="Triplett B.A."/>
        </authorList>
    </citation>
    <scope>NUCLEOTIDE SEQUENCE [LARGE SCALE GENOMIC DNA]</scope>
    <source>
        <strain evidence="5 6">DSM 44715</strain>
    </source>
</reference>
<evidence type="ECO:0000256" key="1">
    <source>
        <dbReference type="ARBA" id="ARBA00022630"/>
    </source>
</evidence>
<feature type="domain" description="NADPH-dependent FMN reductase-like" evidence="4">
    <location>
        <begin position="7"/>
        <end position="146"/>
    </location>
</feature>
<dbReference type="AlphaFoldDB" id="A0A239F198"/>
<gene>
    <name evidence="5" type="ORF">SAMN05443665_1005109</name>
</gene>
<evidence type="ECO:0000256" key="3">
    <source>
        <dbReference type="ARBA" id="ARBA00023002"/>
    </source>
</evidence>
<dbReference type="InterPro" id="IPR005025">
    <property type="entry name" value="FMN_Rdtase-like_dom"/>
</dbReference>